<gene>
    <name evidence="1" type="ORF">Pfra01_002585200</name>
</gene>
<comment type="caution">
    <text evidence="1">The sequence shown here is derived from an EMBL/GenBank/DDBJ whole genome shotgun (WGS) entry which is preliminary data.</text>
</comment>
<proteinExistence type="predicted"/>
<evidence type="ECO:0000313" key="1">
    <source>
        <dbReference type="EMBL" id="GMF59700.1"/>
    </source>
</evidence>
<accession>A0A9W7D4V5</accession>
<reference evidence="1" key="1">
    <citation type="submission" date="2023-04" db="EMBL/GenBank/DDBJ databases">
        <title>Phytophthora fragariaefolia NBRC 109709.</title>
        <authorList>
            <person name="Ichikawa N."/>
            <person name="Sato H."/>
            <person name="Tonouchi N."/>
        </authorList>
    </citation>
    <scope>NUCLEOTIDE SEQUENCE</scope>
    <source>
        <strain evidence="1">NBRC 109709</strain>
    </source>
</reference>
<name>A0A9W7D4V5_9STRA</name>
<dbReference type="OrthoDB" id="92188at2759"/>
<keyword evidence="2" id="KW-1185">Reference proteome</keyword>
<dbReference type="Proteomes" id="UP001165121">
    <property type="component" value="Unassembled WGS sequence"/>
</dbReference>
<protein>
    <submittedName>
        <fullName evidence="1">Unnamed protein product</fullName>
    </submittedName>
</protein>
<dbReference type="AlphaFoldDB" id="A0A9W7D4V5"/>
<dbReference type="EMBL" id="BSXT01005090">
    <property type="protein sequence ID" value="GMF59700.1"/>
    <property type="molecule type" value="Genomic_DNA"/>
</dbReference>
<evidence type="ECO:0000313" key="2">
    <source>
        <dbReference type="Proteomes" id="UP001165121"/>
    </source>
</evidence>
<sequence>MNVEYADIPDTEPPVMIDDKFYTTLRVPEVKITNQPPFRPDTSKLKTKPNSLREKTLRFMQLDTPRGIFLEQLVEVVHIAMMQVIKEQDTELPTPTELRVMHHHLPIVIVFSTMSTASDISAFEHSVEPAPAEALFSSKEWTYIQDSSSNMGQYQGHIQFNLSSISSQAAYVNWEEAFIQIPIKLQIINRTAGNVAPSTPATFDQLVPKAGAWHWINSFQVVVDGVSVQTNQVHENVNAQFKAITEMSYNDYIKSGQTSNFVINEYEPVTSPANTPKTLDNVTTANFMTSINNTSIGEFGLATTFDNKGALARSKYTGSDQQANRLAFDVMGGNANISSVSKLQTWVSSGALQVDHHIIPSIDHALSQKKTFRYFERLTNSFTVAPNQAFTVTVTNGVANPKKLIMPVITNPIAAPTAGLSISNTINPFRSPYSTVPATTFLCVENLQVTVGNIPIWNNPVNFSYDLFLQEMEDSGVDGGLDDDTSKGLLSLQLWVSLYRFVAVDIGRRLPSEDGASKSIIVSGVSNCNYAITVYYHVLREVVATVDTTLGTVSQAPMQK</sequence>
<organism evidence="1 2">
    <name type="scientific">Phytophthora fragariaefolia</name>
    <dbReference type="NCBI Taxonomy" id="1490495"/>
    <lineage>
        <taxon>Eukaryota</taxon>
        <taxon>Sar</taxon>
        <taxon>Stramenopiles</taxon>
        <taxon>Oomycota</taxon>
        <taxon>Peronosporomycetes</taxon>
        <taxon>Peronosporales</taxon>
        <taxon>Peronosporaceae</taxon>
        <taxon>Phytophthora</taxon>
    </lineage>
</organism>